<dbReference type="OrthoDB" id="1305058at2759"/>
<dbReference type="GO" id="GO:0005524">
    <property type="term" value="F:ATP binding"/>
    <property type="evidence" value="ECO:0007669"/>
    <property type="project" value="UniProtKB-KW"/>
</dbReference>
<comment type="caution">
    <text evidence="7">The sequence shown here is derived from an EMBL/GenBank/DDBJ whole genome shotgun (WGS) entry which is preliminary data.</text>
</comment>
<feature type="domain" description="NB-ARC" evidence="5">
    <location>
        <begin position="104"/>
        <end position="195"/>
    </location>
</feature>
<evidence type="ECO:0000256" key="4">
    <source>
        <dbReference type="ARBA" id="ARBA00022840"/>
    </source>
</evidence>
<dbReference type="Proteomes" id="UP000541444">
    <property type="component" value="Unassembled WGS sequence"/>
</dbReference>
<evidence type="ECO:0000313" key="8">
    <source>
        <dbReference type="Proteomes" id="UP000541444"/>
    </source>
</evidence>
<keyword evidence="8" id="KW-1185">Reference proteome</keyword>
<dbReference type="GO" id="GO:0006952">
    <property type="term" value="P:defense response"/>
    <property type="evidence" value="ECO:0007669"/>
    <property type="project" value="UniProtKB-KW"/>
</dbReference>
<dbReference type="Pfam" id="PF18052">
    <property type="entry name" value="Rx_N"/>
    <property type="match status" value="1"/>
</dbReference>
<keyword evidence="3" id="KW-0611">Plant defense</keyword>
<dbReference type="Pfam" id="PF00931">
    <property type="entry name" value="NB-ARC"/>
    <property type="match status" value="1"/>
</dbReference>
<dbReference type="EMBL" id="JACGCM010000882">
    <property type="protein sequence ID" value="KAF6164877.1"/>
    <property type="molecule type" value="Genomic_DNA"/>
</dbReference>
<evidence type="ECO:0000256" key="1">
    <source>
        <dbReference type="ARBA" id="ARBA00022737"/>
    </source>
</evidence>
<dbReference type="AlphaFoldDB" id="A0A7J7NCK0"/>
<proteinExistence type="predicted"/>
<accession>A0A7J7NCK0</accession>
<feature type="domain" description="Disease resistance N-terminal" evidence="6">
    <location>
        <begin position="62"/>
        <end position="103"/>
    </location>
</feature>
<reference evidence="7 8" key="1">
    <citation type="journal article" date="2020" name="IScience">
        <title>Genome Sequencing of the Endangered Kingdonia uniflora (Circaeasteraceae, Ranunculales) Reveals Potential Mechanisms of Evolutionary Specialization.</title>
        <authorList>
            <person name="Sun Y."/>
            <person name="Deng T."/>
            <person name="Zhang A."/>
            <person name="Moore M.J."/>
            <person name="Landis J.B."/>
            <person name="Lin N."/>
            <person name="Zhang H."/>
            <person name="Zhang X."/>
            <person name="Huang J."/>
            <person name="Zhang X."/>
            <person name="Sun H."/>
            <person name="Wang H."/>
        </authorList>
    </citation>
    <scope>NUCLEOTIDE SEQUENCE [LARGE SCALE GENOMIC DNA]</scope>
    <source>
        <strain evidence="7">TB1705</strain>
        <tissue evidence="7">Leaf</tissue>
    </source>
</reference>
<dbReference type="InterPro" id="IPR041118">
    <property type="entry name" value="Rx_N"/>
</dbReference>
<evidence type="ECO:0000313" key="7">
    <source>
        <dbReference type="EMBL" id="KAF6164877.1"/>
    </source>
</evidence>
<protein>
    <submittedName>
        <fullName evidence="7">Uncharacterized protein</fullName>
    </submittedName>
</protein>
<evidence type="ECO:0000256" key="3">
    <source>
        <dbReference type="ARBA" id="ARBA00022821"/>
    </source>
</evidence>
<keyword evidence="1" id="KW-0677">Repeat</keyword>
<evidence type="ECO:0000256" key="2">
    <source>
        <dbReference type="ARBA" id="ARBA00022741"/>
    </source>
</evidence>
<organism evidence="7 8">
    <name type="scientific">Kingdonia uniflora</name>
    <dbReference type="NCBI Taxonomy" id="39325"/>
    <lineage>
        <taxon>Eukaryota</taxon>
        <taxon>Viridiplantae</taxon>
        <taxon>Streptophyta</taxon>
        <taxon>Embryophyta</taxon>
        <taxon>Tracheophyta</taxon>
        <taxon>Spermatophyta</taxon>
        <taxon>Magnoliopsida</taxon>
        <taxon>Ranunculales</taxon>
        <taxon>Circaeasteraceae</taxon>
        <taxon>Kingdonia</taxon>
    </lineage>
</organism>
<keyword evidence="4" id="KW-0067">ATP-binding</keyword>
<name>A0A7J7NCK0_9MAGN</name>
<dbReference type="InterPro" id="IPR027417">
    <property type="entry name" value="P-loop_NTPase"/>
</dbReference>
<evidence type="ECO:0000259" key="6">
    <source>
        <dbReference type="Pfam" id="PF18052"/>
    </source>
</evidence>
<dbReference type="PANTHER" id="PTHR36766:SF40">
    <property type="entry name" value="DISEASE RESISTANCE PROTEIN RGA3"/>
    <property type="match status" value="1"/>
</dbReference>
<dbReference type="InterPro" id="IPR002182">
    <property type="entry name" value="NB-ARC"/>
</dbReference>
<dbReference type="PANTHER" id="PTHR36766">
    <property type="entry name" value="PLANT BROAD-SPECTRUM MILDEW RESISTANCE PROTEIN RPW8"/>
    <property type="match status" value="1"/>
</dbReference>
<dbReference type="SUPFAM" id="SSF52540">
    <property type="entry name" value="P-loop containing nucleoside triphosphate hydrolases"/>
    <property type="match status" value="1"/>
</dbReference>
<evidence type="ECO:0000259" key="5">
    <source>
        <dbReference type="Pfam" id="PF00931"/>
    </source>
</evidence>
<dbReference type="Gene3D" id="1.20.5.4130">
    <property type="match status" value="1"/>
</dbReference>
<keyword evidence="2" id="KW-0547">Nucleotide-binding</keyword>
<sequence>MRQLLRRYDHLVKRYLESELVTVISQPNNYGGCTCRRCCGTADVLPSRAQRGGGTCGRCPEVLVDAEKQQIKNESVKHWIGELKDVAYDIDDVLDEWRARIANDIGWDDLHHLLCKSIKGKQFLLVLDDVWTEDHEKWNPLMAALNGGARGSRIVVTTCSERVALMMGSTHIHNLGLLSENDSWSLFSGIAFAGREKEERDSF</sequence>
<gene>
    <name evidence="7" type="ORF">GIB67_017080</name>
</gene>
<dbReference type="GO" id="GO:0043531">
    <property type="term" value="F:ADP binding"/>
    <property type="evidence" value="ECO:0007669"/>
    <property type="project" value="InterPro"/>
</dbReference>